<sequence>MDKPFDILNPTPAPLPPPRYRPLSETSVSDPYSTPPPAYQPSLQYSNSLYILPSQQTRSSKPRSPIGAYYYQPLPTPEIKVIHHKPTRSHDACCWGCLVAVLLCFGIKECC</sequence>
<protein>
    <recommendedName>
        <fullName evidence="4">Cysteine-rich transmembrane CYSTM domain-containing protein</fullName>
    </recommendedName>
</protein>
<dbReference type="VEuPathDB" id="FungiDB:PHYBLDRAFT_69658"/>
<name>A0A167PRC4_PHYB8</name>
<evidence type="ECO:0000313" key="2">
    <source>
        <dbReference type="EMBL" id="OAD78397.1"/>
    </source>
</evidence>
<dbReference type="AlphaFoldDB" id="A0A167PRC4"/>
<feature type="region of interest" description="Disordered" evidence="1">
    <location>
        <begin position="1"/>
        <end position="37"/>
    </location>
</feature>
<feature type="compositionally biased region" description="Pro residues" evidence="1">
    <location>
        <begin position="11"/>
        <end position="20"/>
    </location>
</feature>
<evidence type="ECO:0008006" key="4">
    <source>
        <dbReference type="Google" id="ProtNLM"/>
    </source>
</evidence>
<proteinExistence type="predicted"/>
<dbReference type="EMBL" id="KV440973">
    <property type="protein sequence ID" value="OAD78397.1"/>
    <property type="molecule type" value="Genomic_DNA"/>
</dbReference>
<dbReference type="GeneID" id="29003047"/>
<reference evidence="3" key="1">
    <citation type="submission" date="2015-06" db="EMBL/GenBank/DDBJ databases">
        <title>Expansion of signal transduction pathways in fungi by whole-genome duplication.</title>
        <authorList>
            <consortium name="DOE Joint Genome Institute"/>
            <person name="Corrochano L.M."/>
            <person name="Kuo A."/>
            <person name="Marcet-Houben M."/>
            <person name="Polaino S."/>
            <person name="Salamov A."/>
            <person name="Villalobos J.M."/>
            <person name="Alvarez M.I."/>
            <person name="Avalos J."/>
            <person name="Benito E.P."/>
            <person name="Benoit I."/>
            <person name="Burger G."/>
            <person name="Camino L.P."/>
            <person name="Canovas D."/>
            <person name="Cerda-Olmedo E."/>
            <person name="Cheng J.-F."/>
            <person name="Dominguez A."/>
            <person name="Elias M."/>
            <person name="Eslava A.P."/>
            <person name="Glaser F."/>
            <person name="Grimwood J."/>
            <person name="Gutierrez G."/>
            <person name="Heitman J."/>
            <person name="Henrissat B."/>
            <person name="Iturriaga E.A."/>
            <person name="Lang B.F."/>
            <person name="Lavin J.L."/>
            <person name="Lee S."/>
            <person name="Li W."/>
            <person name="Lindquist E."/>
            <person name="Lopez-Garcia S."/>
            <person name="Luque E.M."/>
            <person name="Marcos A.T."/>
            <person name="Martin J."/>
            <person name="McCluskey K."/>
            <person name="Medina H.R."/>
            <person name="Miralles-Duran A."/>
            <person name="Miyazaki A."/>
            <person name="Munoz-Torres E."/>
            <person name="Oguiza J.A."/>
            <person name="Ohm R."/>
            <person name="Olmedo M."/>
            <person name="Orejas M."/>
            <person name="Ortiz-Castellanos L."/>
            <person name="Pisabarro A.G."/>
            <person name="Rodriguez-Romero J."/>
            <person name="Ruiz-Herrera J."/>
            <person name="Ruiz-Vazquez R."/>
            <person name="Sanz C."/>
            <person name="Schackwitz W."/>
            <person name="Schmutz J."/>
            <person name="Shahriari M."/>
            <person name="Shelest E."/>
            <person name="Silva-Franco F."/>
            <person name="Soanes D."/>
            <person name="Syed K."/>
            <person name="Tagua V.G."/>
            <person name="Talbot N.J."/>
            <person name="Thon M."/>
            <person name="De vries R.P."/>
            <person name="Wiebenga A."/>
            <person name="Yadav J.S."/>
            <person name="Braun E.L."/>
            <person name="Baker S."/>
            <person name="Garre V."/>
            <person name="Horwitz B."/>
            <person name="Torres-Martinez S."/>
            <person name="Idnurm A."/>
            <person name="Herrera-Estrella A."/>
            <person name="Gabaldon T."/>
            <person name="Grigoriev I.V."/>
        </authorList>
    </citation>
    <scope>NUCLEOTIDE SEQUENCE [LARGE SCALE GENOMIC DNA]</scope>
    <source>
        <strain evidence="3">NRRL 1555(-)</strain>
    </source>
</reference>
<keyword evidence="3" id="KW-1185">Reference proteome</keyword>
<evidence type="ECO:0000313" key="3">
    <source>
        <dbReference type="Proteomes" id="UP000077315"/>
    </source>
</evidence>
<accession>A0A167PRC4</accession>
<dbReference type="Proteomes" id="UP000077315">
    <property type="component" value="Unassembled WGS sequence"/>
</dbReference>
<evidence type="ECO:0000256" key="1">
    <source>
        <dbReference type="SAM" id="MobiDB-lite"/>
    </source>
</evidence>
<organism evidence="2 3">
    <name type="scientific">Phycomyces blakesleeanus (strain ATCC 8743b / DSM 1359 / FGSC 10004 / NBRC 33097 / NRRL 1555)</name>
    <dbReference type="NCBI Taxonomy" id="763407"/>
    <lineage>
        <taxon>Eukaryota</taxon>
        <taxon>Fungi</taxon>
        <taxon>Fungi incertae sedis</taxon>
        <taxon>Mucoromycota</taxon>
        <taxon>Mucoromycotina</taxon>
        <taxon>Mucoromycetes</taxon>
        <taxon>Mucorales</taxon>
        <taxon>Phycomycetaceae</taxon>
        <taxon>Phycomyces</taxon>
    </lineage>
</organism>
<dbReference type="RefSeq" id="XP_018296437.1">
    <property type="nucleotide sequence ID" value="XM_018442141.1"/>
</dbReference>
<gene>
    <name evidence="2" type="ORF">PHYBLDRAFT_69658</name>
</gene>
<dbReference type="OrthoDB" id="2207060at2759"/>
<dbReference type="InParanoid" id="A0A167PRC4"/>